<dbReference type="Pfam" id="PF00304">
    <property type="entry name" value="Gamma-thionin"/>
    <property type="match status" value="1"/>
</dbReference>
<evidence type="ECO:0000256" key="5">
    <source>
        <dbReference type="SAM" id="SignalP"/>
    </source>
</evidence>
<comment type="subcellular location">
    <subcellularLocation>
        <location evidence="1">Secreted</location>
    </subcellularLocation>
</comment>
<dbReference type="Gene3D" id="3.30.30.10">
    <property type="entry name" value="Knottin, scorpion toxin-like"/>
    <property type="match status" value="1"/>
</dbReference>
<accession>A0A6I9STN5</accession>
<dbReference type="Proteomes" id="UP000504604">
    <property type="component" value="Linkage group LG2"/>
</dbReference>
<name>A0A6I9STN5_SESIN</name>
<proteinExistence type="predicted"/>
<gene>
    <name evidence="8" type="primary">LOC105156201</name>
</gene>
<keyword evidence="2" id="KW-0964">Secreted</keyword>
<dbReference type="CDD" id="cd00107">
    <property type="entry name" value="Knot1"/>
    <property type="match status" value="1"/>
</dbReference>
<dbReference type="AlphaFoldDB" id="A0A6I9STN5"/>
<feature type="chain" id="PRO_5026849170" evidence="5">
    <location>
        <begin position="28"/>
        <end position="88"/>
    </location>
</feature>
<dbReference type="PANTHER" id="PTHR33147:SF106">
    <property type="entry name" value="DEFENSIN-LIKE PROTEIN 11"/>
    <property type="match status" value="1"/>
</dbReference>
<evidence type="ECO:0000313" key="7">
    <source>
        <dbReference type="Proteomes" id="UP000504604"/>
    </source>
</evidence>
<evidence type="ECO:0000256" key="3">
    <source>
        <dbReference type="ARBA" id="ARBA00022729"/>
    </source>
</evidence>
<reference evidence="8" key="1">
    <citation type="submission" date="2025-08" db="UniProtKB">
        <authorList>
            <consortium name="RefSeq"/>
        </authorList>
    </citation>
    <scope>IDENTIFICATION</scope>
</reference>
<sequence>MMKYSKLFTVAAVLLLLQILLIHETEGNSSADAGVKVEEKKLCTYKSEKFWGVCLSDISCADVCKREGFEGGDCQGFRRRCYCYNHCK</sequence>
<dbReference type="GO" id="GO:0005576">
    <property type="term" value="C:extracellular region"/>
    <property type="evidence" value="ECO:0007669"/>
    <property type="project" value="UniProtKB-SubCell"/>
</dbReference>
<dbReference type="GeneID" id="105156201"/>
<dbReference type="PRINTS" id="PR00288">
    <property type="entry name" value="PUROTHIONIN"/>
</dbReference>
<dbReference type="InterPro" id="IPR003614">
    <property type="entry name" value="Knottins"/>
</dbReference>
<keyword evidence="4" id="KW-1015">Disulfide bond</keyword>
<dbReference type="GO" id="GO:0006952">
    <property type="term" value="P:defense response"/>
    <property type="evidence" value="ECO:0007669"/>
    <property type="project" value="InterPro"/>
</dbReference>
<keyword evidence="7" id="KW-1185">Reference proteome</keyword>
<organism evidence="7 8">
    <name type="scientific">Sesamum indicum</name>
    <name type="common">Oriental sesame</name>
    <name type="synonym">Sesamum orientale</name>
    <dbReference type="NCBI Taxonomy" id="4182"/>
    <lineage>
        <taxon>Eukaryota</taxon>
        <taxon>Viridiplantae</taxon>
        <taxon>Streptophyta</taxon>
        <taxon>Embryophyta</taxon>
        <taxon>Tracheophyta</taxon>
        <taxon>Spermatophyta</taxon>
        <taxon>Magnoliopsida</taxon>
        <taxon>eudicotyledons</taxon>
        <taxon>Gunneridae</taxon>
        <taxon>Pentapetalae</taxon>
        <taxon>asterids</taxon>
        <taxon>lamiids</taxon>
        <taxon>Lamiales</taxon>
        <taxon>Pedaliaceae</taxon>
        <taxon>Sesamum</taxon>
    </lineage>
</organism>
<dbReference type="SUPFAM" id="SSF57095">
    <property type="entry name" value="Scorpion toxin-like"/>
    <property type="match status" value="1"/>
</dbReference>
<protein>
    <submittedName>
        <fullName evidence="8">Defensin Ec-AMP-D2-like</fullName>
    </submittedName>
</protein>
<dbReference type="SMART" id="SM00505">
    <property type="entry name" value="Knot1"/>
    <property type="match status" value="1"/>
</dbReference>
<dbReference type="PROSITE" id="PS00940">
    <property type="entry name" value="GAMMA_THIONIN"/>
    <property type="match status" value="1"/>
</dbReference>
<evidence type="ECO:0000256" key="1">
    <source>
        <dbReference type="ARBA" id="ARBA00004613"/>
    </source>
</evidence>
<evidence type="ECO:0000256" key="2">
    <source>
        <dbReference type="ARBA" id="ARBA00022525"/>
    </source>
</evidence>
<evidence type="ECO:0000256" key="4">
    <source>
        <dbReference type="ARBA" id="ARBA00023157"/>
    </source>
</evidence>
<feature type="domain" description="Knottins-like" evidence="6">
    <location>
        <begin position="42"/>
        <end position="87"/>
    </location>
</feature>
<dbReference type="RefSeq" id="XP_011070575.1">
    <property type="nucleotide sequence ID" value="XM_011072273.2"/>
</dbReference>
<dbReference type="InParanoid" id="A0A6I9STN5"/>
<dbReference type="InterPro" id="IPR036574">
    <property type="entry name" value="Scorpion_toxin-like_sf"/>
</dbReference>
<dbReference type="KEGG" id="sind:105156201"/>
<evidence type="ECO:0000313" key="8">
    <source>
        <dbReference type="RefSeq" id="XP_011070575.1"/>
    </source>
</evidence>
<dbReference type="PANTHER" id="PTHR33147">
    <property type="entry name" value="DEFENSIN-LIKE PROTEIN 1"/>
    <property type="match status" value="1"/>
</dbReference>
<dbReference type="OrthoDB" id="1063609at2759"/>
<evidence type="ECO:0000259" key="6">
    <source>
        <dbReference type="SMART" id="SM00505"/>
    </source>
</evidence>
<dbReference type="InterPro" id="IPR008176">
    <property type="entry name" value="Defensin_plant"/>
</dbReference>
<keyword evidence="3 5" id="KW-0732">Signal</keyword>
<feature type="signal peptide" evidence="5">
    <location>
        <begin position="1"/>
        <end position="27"/>
    </location>
</feature>